<dbReference type="AlphaFoldDB" id="A0A917KDP1"/>
<organism evidence="1 2">
    <name type="scientific">Alicyclobacillus cellulosilyticus</name>
    <dbReference type="NCBI Taxonomy" id="1003997"/>
    <lineage>
        <taxon>Bacteria</taxon>
        <taxon>Bacillati</taxon>
        <taxon>Bacillota</taxon>
        <taxon>Bacilli</taxon>
        <taxon>Bacillales</taxon>
        <taxon>Alicyclobacillaceae</taxon>
        <taxon>Alicyclobacillus</taxon>
    </lineage>
</organism>
<proteinExistence type="predicted"/>
<protein>
    <submittedName>
        <fullName evidence="1">Uncharacterized protein</fullName>
    </submittedName>
</protein>
<dbReference type="Proteomes" id="UP000637695">
    <property type="component" value="Unassembled WGS sequence"/>
</dbReference>
<dbReference type="RefSeq" id="WP_188882448.1">
    <property type="nucleotide sequence ID" value="NZ_BMOY01000026.1"/>
</dbReference>
<dbReference type="EMBL" id="BMOY01000026">
    <property type="protein sequence ID" value="GGJ08598.1"/>
    <property type="molecule type" value="Genomic_DNA"/>
</dbReference>
<comment type="caution">
    <text evidence="1">The sequence shown here is derived from an EMBL/GenBank/DDBJ whole genome shotgun (WGS) entry which is preliminary data.</text>
</comment>
<reference evidence="1" key="2">
    <citation type="submission" date="2020-09" db="EMBL/GenBank/DDBJ databases">
        <authorList>
            <person name="Sun Q."/>
            <person name="Ohkuma M."/>
        </authorList>
    </citation>
    <scope>NUCLEOTIDE SEQUENCE</scope>
    <source>
        <strain evidence="1">JCM 18487</strain>
    </source>
</reference>
<evidence type="ECO:0000313" key="2">
    <source>
        <dbReference type="Proteomes" id="UP000637695"/>
    </source>
</evidence>
<name>A0A917KDP1_9BACL</name>
<sequence>MGPSWREAASAAPRSDRLHRRNRTLLLAWLALVLAIGGTFAAETVRALQFRAKHQSVFNHYVIVHRIGWAEVSTDALGLQGDFCVLHLRRPIPASVLAAQTFALMTRYHAMDGGHSLTIEYADPHTGRAVIQADAVYDPASHRLLMTLHEGDRLVTVERRVDWQDDRT</sequence>
<accession>A0A917KDP1</accession>
<evidence type="ECO:0000313" key="1">
    <source>
        <dbReference type="EMBL" id="GGJ08598.1"/>
    </source>
</evidence>
<reference evidence="1" key="1">
    <citation type="journal article" date="2014" name="Int. J. Syst. Evol. Microbiol.">
        <title>Complete genome sequence of Corynebacterium casei LMG S-19264T (=DSM 44701T), isolated from a smear-ripened cheese.</title>
        <authorList>
            <consortium name="US DOE Joint Genome Institute (JGI-PGF)"/>
            <person name="Walter F."/>
            <person name="Albersmeier A."/>
            <person name="Kalinowski J."/>
            <person name="Ruckert C."/>
        </authorList>
    </citation>
    <scope>NUCLEOTIDE SEQUENCE</scope>
    <source>
        <strain evidence="1">JCM 18487</strain>
    </source>
</reference>
<keyword evidence="2" id="KW-1185">Reference proteome</keyword>
<gene>
    <name evidence="1" type="ORF">GCM10010885_17150</name>
</gene>